<evidence type="ECO:0000313" key="2">
    <source>
        <dbReference type="Proteomes" id="UP001220670"/>
    </source>
</evidence>
<protein>
    <submittedName>
        <fullName evidence="1">Uncharacterized protein</fullName>
    </submittedName>
</protein>
<organism evidence="1 2">
    <name type="scientific">Limosilactobacillus mucosae</name>
    <name type="common">Lactobacillus mucosae</name>
    <dbReference type="NCBI Taxonomy" id="97478"/>
    <lineage>
        <taxon>Bacteria</taxon>
        <taxon>Bacillati</taxon>
        <taxon>Bacillota</taxon>
        <taxon>Bacilli</taxon>
        <taxon>Lactobacillales</taxon>
        <taxon>Lactobacillaceae</taxon>
        <taxon>Limosilactobacillus</taxon>
    </lineage>
</organism>
<comment type="caution">
    <text evidence="1">The sequence shown here is derived from an EMBL/GenBank/DDBJ whole genome shotgun (WGS) entry which is preliminary data.</text>
</comment>
<dbReference type="RefSeq" id="WP_272225678.1">
    <property type="nucleotide sequence ID" value="NZ_JAQONE010000003.1"/>
</dbReference>
<reference evidence="1" key="1">
    <citation type="submission" date="2023-01" db="EMBL/GenBank/DDBJ databases">
        <title>Genome analysis of 13 Lactobacillus isolated from gut of wild boar.</title>
        <authorList>
            <person name="Papp P."/>
            <person name="Libisch B."/>
            <person name="Nagy T."/>
            <person name="Olasz F."/>
        </authorList>
    </citation>
    <scope>NUCLEOTIDE SEQUENCE</scope>
    <source>
        <strain evidence="1">F146</strain>
    </source>
</reference>
<name>A0AAJ1HSN8_LIMMU</name>
<accession>A0AAJ1HSN8</accession>
<dbReference type="Proteomes" id="UP001220670">
    <property type="component" value="Unassembled WGS sequence"/>
</dbReference>
<dbReference type="AlphaFoldDB" id="A0AAJ1HSN8"/>
<dbReference type="EMBL" id="JAQONE010000003">
    <property type="protein sequence ID" value="MDC2828950.1"/>
    <property type="molecule type" value="Genomic_DNA"/>
</dbReference>
<proteinExistence type="predicted"/>
<sequence length="172" mass="19505">MELTRASVLDAADQLLTKLANDEEMILNQLHYSPSQLAALKQSISVTTHLMMMLSANRAGYNYWKEDFGNADVPDVAALMITISQNPIIRDILERSMVGVPYVTESDYVQLINAIRECYMLRFGKTIQSQAVPGWSREKGMFATKAEKDHTRNQRQQADLRQSTGELIFDVF</sequence>
<evidence type="ECO:0000313" key="1">
    <source>
        <dbReference type="EMBL" id="MDC2828950.1"/>
    </source>
</evidence>
<gene>
    <name evidence="1" type="ORF">PO250_01190</name>
</gene>